<feature type="compositionally biased region" description="Polar residues" evidence="1">
    <location>
        <begin position="50"/>
        <end position="68"/>
    </location>
</feature>
<comment type="caution">
    <text evidence="2">The sequence shown here is derived from an EMBL/GenBank/DDBJ whole genome shotgun (WGS) entry which is preliminary data.</text>
</comment>
<evidence type="ECO:0000313" key="3">
    <source>
        <dbReference type="Proteomes" id="UP000024635"/>
    </source>
</evidence>
<gene>
    <name evidence="2" type="primary">Acey_s0001.g36</name>
    <name evidence="2" type="ORF">Y032_0001g36</name>
</gene>
<reference evidence="3" key="1">
    <citation type="journal article" date="2015" name="Nat. Genet.">
        <title>The genome and transcriptome of the zoonotic hookworm Ancylostoma ceylanicum identify infection-specific gene families.</title>
        <authorList>
            <person name="Schwarz E.M."/>
            <person name="Hu Y."/>
            <person name="Antoshechkin I."/>
            <person name="Miller M.M."/>
            <person name="Sternberg P.W."/>
            <person name="Aroian R.V."/>
        </authorList>
    </citation>
    <scope>NUCLEOTIDE SEQUENCE</scope>
    <source>
        <strain evidence="3">HY135</strain>
    </source>
</reference>
<organism evidence="2 3">
    <name type="scientific">Ancylostoma ceylanicum</name>
    <dbReference type="NCBI Taxonomy" id="53326"/>
    <lineage>
        <taxon>Eukaryota</taxon>
        <taxon>Metazoa</taxon>
        <taxon>Ecdysozoa</taxon>
        <taxon>Nematoda</taxon>
        <taxon>Chromadorea</taxon>
        <taxon>Rhabditida</taxon>
        <taxon>Rhabditina</taxon>
        <taxon>Rhabditomorpha</taxon>
        <taxon>Strongyloidea</taxon>
        <taxon>Ancylostomatidae</taxon>
        <taxon>Ancylostomatinae</taxon>
        <taxon>Ancylostoma</taxon>
    </lineage>
</organism>
<proteinExistence type="predicted"/>
<feature type="region of interest" description="Disordered" evidence="1">
    <location>
        <begin position="50"/>
        <end position="74"/>
    </location>
</feature>
<evidence type="ECO:0008006" key="4">
    <source>
        <dbReference type="Google" id="ProtNLM"/>
    </source>
</evidence>
<sequence>MNREQRHRVANILRLRLLEFLPPFRIETSVHILCFVQLLALEVLHKNTTGYKRGNQTQGTDVDTSAAQTDKRSAFSRRKSVEVTLPLILGQKKMDLGKSQPLSKIDHILTNERWGLYDVSVLPSFDTGSDHRLIRAKISLNKKNFKSDTHRPAPHKIPTFKSADLESVIEPSTWKLFEDPTEDYDHLVRGLLKCADASRLSQPTTIPRLNAHATALLGKKKAVKMDPNATHLEEVTSG</sequence>
<dbReference type="EMBL" id="JARK01001337">
    <property type="protein sequence ID" value="EYC34325.1"/>
    <property type="molecule type" value="Genomic_DNA"/>
</dbReference>
<dbReference type="Proteomes" id="UP000024635">
    <property type="component" value="Unassembled WGS sequence"/>
</dbReference>
<accession>A0A016W3V0</accession>
<protein>
    <recommendedName>
        <fullName evidence="4">Endonuclease/exonuclease/phosphatase domain-containing protein</fullName>
    </recommendedName>
</protein>
<evidence type="ECO:0000313" key="2">
    <source>
        <dbReference type="EMBL" id="EYC34325.1"/>
    </source>
</evidence>
<name>A0A016W3V0_9BILA</name>
<evidence type="ECO:0000256" key="1">
    <source>
        <dbReference type="SAM" id="MobiDB-lite"/>
    </source>
</evidence>
<keyword evidence="3" id="KW-1185">Reference proteome</keyword>
<dbReference type="AlphaFoldDB" id="A0A016W3V0"/>
<dbReference type="OrthoDB" id="5850956at2759"/>